<dbReference type="PANTHER" id="PTHR18964:SF149">
    <property type="entry name" value="BIFUNCTIONAL UDP-N-ACETYLGLUCOSAMINE 2-EPIMERASE_N-ACETYLMANNOSAMINE KINASE"/>
    <property type="match status" value="1"/>
</dbReference>
<evidence type="ECO:0000313" key="4">
    <source>
        <dbReference type="Proteomes" id="UP000295388"/>
    </source>
</evidence>
<dbReference type="SUPFAM" id="SSF46785">
    <property type="entry name" value="Winged helix' DNA-binding domain"/>
    <property type="match status" value="1"/>
</dbReference>
<dbReference type="GO" id="GO:0016301">
    <property type="term" value="F:kinase activity"/>
    <property type="evidence" value="ECO:0007669"/>
    <property type="project" value="UniProtKB-KW"/>
</dbReference>
<dbReference type="OrthoDB" id="4083144at2"/>
<keyword evidence="3" id="KW-0418">Kinase</keyword>
<sequence length="431" mass="44014">MSKSLTQSMRWSILDDVAAKDTGSLRALRRTNSERLLSALMEHGALHRAELARICGVSRTTVSTIVSDLVAGGVVIEAVGDQVAQAGIDASEVDGRARGFLQANPGAGAAAGLDFTLERVWGHVTDLSGTSLASAGVTAARDTPWQERLTAGLDLLDDLLTSAGLDRGALVGVAIGVPGPIDLLSGVVGPSLPGQAWAGVNVAAEFGRHLAVPVLVENNTRLEAVAEFTWGAGRGSRDVLYLGLSTGIGSGLLVDGNLHHGGARGGGGEIGHISADPSGAACPCGNRGCLVQYASLFAVLKALSPVLGDDAGIDEVLAAAEAGQEDTVRVLREAGEVTGRVLANICNLLNPERIIVGGELARAGDLVLEPIRATLRRSAMALTRDVEVMAAELDLGARAGASGAAALVLRQTDQLVAALLAGAELRPNEAV</sequence>
<proteinExistence type="inferred from homology"/>
<dbReference type="AlphaFoldDB" id="A0A4R6JFQ8"/>
<dbReference type="Proteomes" id="UP000295388">
    <property type="component" value="Unassembled WGS sequence"/>
</dbReference>
<dbReference type="InterPro" id="IPR000835">
    <property type="entry name" value="HTH_MarR-typ"/>
</dbReference>
<dbReference type="GO" id="GO:0003700">
    <property type="term" value="F:DNA-binding transcription factor activity"/>
    <property type="evidence" value="ECO:0007669"/>
    <property type="project" value="InterPro"/>
</dbReference>
<dbReference type="InterPro" id="IPR000600">
    <property type="entry name" value="ROK"/>
</dbReference>
<keyword evidence="3" id="KW-0808">Transferase</keyword>
<dbReference type="Pfam" id="PF00480">
    <property type="entry name" value="ROK"/>
    <property type="match status" value="1"/>
</dbReference>
<dbReference type="InterPro" id="IPR036388">
    <property type="entry name" value="WH-like_DNA-bd_sf"/>
</dbReference>
<accession>A0A4R6JFQ8</accession>
<dbReference type="InterPro" id="IPR043129">
    <property type="entry name" value="ATPase_NBD"/>
</dbReference>
<dbReference type="Gene3D" id="1.10.10.10">
    <property type="entry name" value="Winged helix-like DNA-binding domain superfamily/Winged helix DNA-binding domain"/>
    <property type="match status" value="1"/>
</dbReference>
<dbReference type="SUPFAM" id="SSF53067">
    <property type="entry name" value="Actin-like ATPase domain"/>
    <property type="match status" value="1"/>
</dbReference>
<organism evidence="3 4">
    <name type="scientific">Kribbella caucasensis</name>
    <dbReference type="NCBI Taxonomy" id="2512215"/>
    <lineage>
        <taxon>Bacteria</taxon>
        <taxon>Bacillati</taxon>
        <taxon>Actinomycetota</taxon>
        <taxon>Actinomycetes</taxon>
        <taxon>Propionibacteriales</taxon>
        <taxon>Kribbellaceae</taxon>
        <taxon>Kribbella</taxon>
    </lineage>
</organism>
<dbReference type="Pfam" id="PF12802">
    <property type="entry name" value="MarR_2"/>
    <property type="match status" value="1"/>
</dbReference>
<keyword evidence="4" id="KW-1185">Reference proteome</keyword>
<dbReference type="EMBL" id="SNWQ01000027">
    <property type="protein sequence ID" value="TDO34317.1"/>
    <property type="molecule type" value="Genomic_DNA"/>
</dbReference>
<name>A0A4R6JFQ8_9ACTN</name>
<protein>
    <submittedName>
        <fullName evidence="3">Putative NBD/HSP70 family sugar kinase</fullName>
    </submittedName>
</protein>
<comment type="caution">
    <text evidence="3">The sequence shown here is derived from an EMBL/GenBank/DDBJ whole genome shotgun (WGS) entry which is preliminary data.</text>
</comment>
<dbReference type="Gene3D" id="3.30.420.40">
    <property type="match status" value="2"/>
</dbReference>
<evidence type="ECO:0000313" key="3">
    <source>
        <dbReference type="EMBL" id="TDO34317.1"/>
    </source>
</evidence>
<gene>
    <name evidence="3" type="ORF">EV643_12711</name>
</gene>
<dbReference type="InterPro" id="IPR036390">
    <property type="entry name" value="WH_DNA-bd_sf"/>
</dbReference>
<dbReference type="CDD" id="cd00090">
    <property type="entry name" value="HTH_ARSR"/>
    <property type="match status" value="1"/>
</dbReference>
<feature type="domain" description="HTH marR-type" evidence="2">
    <location>
        <begin position="35"/>
        <end position="75"/>
    </location>
</feature>
<reference evidence="3 4" key="1">
    <citation type="submission" date="2019-03" db="EMBL/GenBank/DDBJ databases">
        <title>Genomic Encyclopedia of Type Strains, Phase III (KMG-III): the genomes of soil and plant-associated and newly described type strains.</title>
        <authorList>
            <person name="Whitman W."/>
        </authorList>
    </citation>
    <scope>NUCLEOTIDE SEQUENCE [LARGE SCALE GENOMIC DNA]</scope>
    <source>
        <strain evidence="3 4">VKM Ac-2527</strain>
    </source>
</reference>
<comment type="similarity">
    <text evidence="1">Belongs to the ROK (NagC/XylR) family.</text>
</comment>
<evidence type="ECO:0000259" key="2">
    <source>
        <dbReference type="Pfam" id="PF12802"/>
    </source>
</evidence>
<evidence type="ECO:0000256" key="1">
    <source>
        <dbReference type="ARBA" id="ARBA00006479"/>
    </source>
</evidence>
<dbReference type="PANTHER" id="PTHR18964">
    <property type="entry name" value="ROK (REPRESSOR, ORF, KINASE) FAMILY"/>
    <property type="match status" value="1"/>
</dbReference>
<dbReference type="InterPro" id="IPR011991">
    <property type="entry name" value="ArsR-like_HTH"/>
</dbReference>